<organism evidence="3 4">
    <name type="scientific">Parachaetomium inaequale</name>
    <dbReference type="NCBI Taxonomy" id="2588326"/>
    <lineage>
        <taxon>Eukaryota</taxon>
        <taxon>Fungi</taxon>
        <taxon>Dikarya</taxon>
        <taxon>Ascomycota</taxon>
        <taxon>Pezizomycotina</taxon>
        <taxon>Sordariomycetes</taxon>
        <taxon>Sordariomycetidae</taxon>
        <taxon>Sordariales</taxon>
        <taxon>Chaetomiaceae</taxon>
        <taxon>Parachaetomium</taxon>
    </lineage>
</organism>
<feature type="transmembrane region" description="Helical" evidence="2">
    <location>
        <begin position="270"/>
        <end position="290"/>
    </location>
</feature>
<feature type="region of interest" description="Disordered" evidence="1">
    <location>
        <begin position="423"/>
        <end position="475"/>
    </location>
</feature>
<dbReference type="Proteomes" id="UP001303115">
    <property type="component" value="Unassembled WGS sequence"/>
</dbReference>
<evidence type="ECO:0000313" key="3">
    <source>
        <dbReference type="EMBL" id="KAK4034489.1"/>
    </source>
</evidence>
<dbReference type="EMBL" id="MU854478">
    <property type="protein sequence ID" value="KAK4034489.1"/>
    <property type="molecule type" value="Genomic_DNA"/>
</dbReference>
<keyword evidence="2" id="KW-1133">Transmembrane helix</keyword>
<keyword evidence="4" id="KW-1185">Reference proteome</keyword>
<evidence type="ECO:0000313" key="4">
    <source>
        <dbReference type="Proteomes" id="UP001303115"/>
    </source>
</evidence>
<evidence type="ECO:0000256" key="1">
    <source>
        <dbReference type="SAM" id="MobiDB-lite"/>
    </source>
</evidence>
<feature type="transmembrane region" description="Helical" evidence="2">
    <location>
        <begin position="46"/>
        <end position="63"/>
    </location>
</feature>
<keyword evidence="2" id="KW-0472">Membrane</keyword>
<feature type="transmembrane region" description="Helical" evidence="2">
    <location>
        <begin position="75"/>
        <end position="98"/>
    </location>
</feature>
<sequence length="512" mass="55540">MTSICNYSHPELQISDGLERHRAGTLFPYNPEFYERASGLYGPGSIYTWHLLLGSVIIHWFWAPRDDEGYSLPGMSTDLLAVIAYPVFAATDLLVQAIKLVGTEHRALAILCLRHPMLDLADFGTFNHTQLNLTEIPPDILDLGQRVVEITGPLAVCYIFADVSFVITASLVLDYIADIMAPWRPSAAAKMYLSGGYAYVFLVLVIFHFSLGDINASVNIAYYEAFQPFLVAFTFAGTLFCGGCVLFTFGRCFQGFVRRDWAMAREFAGLLVFSVLCAAAIPGSTIALIVLNRTPLVPDLAVTIDERDQLAALTAGVMTLAYTIYCISSEESSIRQSPSKRRVQAEFVAPQAVCMRVAQGGLDLRIERTGLDPTEDDMEASWLATTPDQGFVGQGTTDLIRRQLDLIDALAPGTTLGFAMHPAARSNEGSQREARTTPSESAVGHKLQARVESPAPPSPAARDTSPVCDSPLVRPQRIARGPYIARVSTLVSRLGGFLEVAGGAGDGGQDSD</sequence>
<feature type="transmembrane region" description="Helical" evidence="2">
    <location>
        <begin position="229"/>
        <end position="249"/>
    </location>
</feature>
<feature type="transmembrane region" description="Helical" evidence="2">
    <location>
        <begin position="153"/>
        <end position="177"/>
    </location>
</feature>
<comment type="caution">
    <text evidence="3">The sequence shown here is derived from an EMBL/GenBank/DDBJ whole genome shotgun (WGS) entry which is preliminary data.</text>
</comment>
<feature type="transmembrane region" description="Helical" evidence="2">
    <location>
        <begin position="189"/>
        <end position="209"/>
    </location>
</feature>
<accession>A0AAN6PA04</accession>
<evidence type="ECO:0000256" key="2">
    <source>
        <dbReference type="SAM" id="Phobius"/>
    </source>
</evidence>
<gene>
    <name evidence="3" type="ORF">C8A01DRAFT_39052</name>
</gene>
<protein>
    <submittedName>
        <fullName evidence="3">Uncharacterized protein</fullName>
    </submittedName>
</protein>
<dbReference type="AlphaFoldDB" id="A0AAN6PA04"/>
<proteinExistence type="predicted"/>
<name>A0AAN6PA04_9PEZI</name>
<keyword evidence="2" id="KW-0812">Transmembrane</keyword>
<reference evidence="4" key="1">
    <citation type="journal article" date="2023" name="Mol. Phylogenet. Evol.">
        <title>Genome-scale phylogeny and comparative genomics of the fungal order Sordariales.</title>
        <authorList>
            <person name="Hensen N."/>
            <person name="Bonometti L."/>
            <person name="Westerberg I."/>
            <person name="Brannstrom I.O."/>
            <person name="Guillou S."/>
            <person name="Cros-Aarteil S."/>
            <person name="Calhoun S."/>
            <person name="Haridas S."/>
            <person name="Kuo A."/>
            <person name="Mondo S."/>
            <person name="Pangilinan J."/>
            <person name="Riley R."/>
            <person name="LaButti K."/>
            <person name="Andreopoulos B."/>
            <person name="Lipzen A."/>
            <person name="Chen C."/>
            <person name="Yan M."/>
            <person name="Daum C."/>
            <person name="Ng V."/>
            <person name="Clum A."/>
            <person name="Steindorff A."/>
            <person name="Ohm R.A."/>
            <person name="Martin F."/>
            <person name="Silar P."/>
            <person name="Natvig D.O."/>
            <person name="Lalanne C."/>
            <person name="Gautier V."/>
            <person name="Ament-Velasquez S.L."/>
            <person name="Kruys A."/>
            <person name="Hutchinson M.I."/>
            <person name="Powell A.J."/>
            <person name="Barry K."/>
            <person name="Miller A.N."/>
            <person name="Grigoriev I.V."/>
            <person name="Debuchy R."/>
            <person name="Gladieux P."/>
            <person name="Hiltunen Thoren M."/>
            <person name="Johannesson H."/>
        </authorList>
    </citation>
    <scope>NUCLEOTIDE SEQUENCE [LARGE SCALE GENOMIC DNA]</scope>
    <source>
        <strain evidence="4">CBS 284.82</strain>
    </source>
</reference>